<dbReference type="RefSeq" id="WP_090350090.1">
    <property type="nucleotide sequence ID" value="NZ_CSTD01000002.1"/>
</dbReference>
<keyword evidence="1" id="KW-0472">Membrane</keyword>
<keyword evidence="1" id="KW-1133">Transmembrane helix</keyword>
<name>A0A0U0W9C5_MYCBE</name>
<dbReference type="Proteomes" id="UP000198875">
    <property type="component" value="Unassembled WGS sequence"/>
</dbReference>
<gene>
    <name evidence="2" type="ORF">BN971_02186</name>
</gene>
<dbReference type="InterPro" id="IPR046134">
    <property type="entry name" value="DUF6131"/>
</dbReference>
<accession>A0A0U0W9C5</accession>
<protein>
    <submittedName>
        <fullName evidence="2">Uncharacterized protein</fullName>
    </submittedName>
</protein>
<organism evidence="2 3">
    <name type="scientific">Mycobacterium bohemicum DSM 44277</name>
    <dbReference type="NCBI Taxonomy" id="1236609"/>
    <lineage>
        <taxon>Bacteria</taxon>
        <taxon>Bacillati</taxon>
        <taxon>Actinomycetota</taxon>
        <taxon>Actinomycetes</taxon>
        <taxon>Mycobacteriales</taxon>
        <taxon>Mycobacteriaceae</taxon>
        <taxon>Mycobacterium</taxon>
    </lineage>
</organism>
<sequence length="51" mass="5678">MIILGIVLLILGFVFGIHLLWVLGIVLLVIGAVLWIMGSVGRPVAGRRYWY</sequence>
<dbReference type="EMBL" id="CSTD01000002">
    <property type="protein sequence ID" value="CPR10912.1"/>
    <property type="molecule type" value="Genomic_DNA"/>
</dbReference>
<evidence type="ECO:0000313" key="3">
    <source>
        <dbReference type="Proteomes" id="UP000198875"/>
    </source>
</evidence>
<feature type="transmembrane region" description="Helical" evidence="1">
    <location>
        <begin position="6"/>
        <end position="38"/>
    </location>
</feature>
<keyword evidence="1" id="KW-0812">Transmembrane</keyword>
<proteinExistence type="predicted"/>
<reference evidence="2 3" key="1">
    <citation type="submission" date="2015-03" db="EMBL/GenBank/DDBJ databases">
        <authorList>
            <person name="Murphy D."/>
        </authorList>
    </citation>
    <scope>NUCLEOTIDE SEQUENCE [LARGE SCALE GENOMIC DNA]</scope>
    <source>
        <strain evidence="2 3">DSM 44277</strain>
    </source>
</reference>
<evidence type="ECO:0000313" key="2">
    <source>
        <dbReference type="EMBL" id="CPR10912.1"/>
    </source>
</evidence>
<dbReference type="AlphaFoldDB" id="A0A0U0W9C5"/>
<evidence type="ECO:0000256" key="1">
    <source>
        <dbReference type="SAM" id="Phobius"/>
    </source>
</evidence>
<dbReference type="Pfam" id="PF19626">
    <property type="entry name" value="DUF6131"/>
    <property type="match status" value="1"/>
</dbReference>